<dbReference type="GO" id="GO:0003824">
    <property type="term" value="F:catalytic activity"/>
    <property type="evidence" value="ECO:0007669"/>
    <property type="project" value="InterPro"/>
</dbReference>
<evidence type="ECO:0000256" key="3">
    <source>
        <dbReference type="ARBA" id="ARBA00023014"/>
    </source>
</evidence>
<dbReference type="InterPro" id="IPR040086">
    <property type="entry name" value="MJ0683-like"/>
</dbReference>
<dbReference type="Pfam" id="PF04055">
    <property type="entry name" value="Radical_SAM"/>
    <property type="match status" value="1"/>
</dbReference>
<evidence type="ECO:0000256" key="2">
    <source>
        <dbReference type="ARBA" id="ARBA00023004"/>
    </source>
</evidence>
<dbReference type="EMBL" id="CP114014">
    <property type="protein sequence ID" value="XAY07863.1"/>
    <property type="molecule type" value="Genomic_DNA"/>
</dbReference>
<reference evidence="5" key="1">
    <citation type="submission" date="2022-12" db="EMBL/GenBank/DDBJ databases">
        <title>Paraconexibacter alkalitolerans sp. nov. and Baekduia alba sp. nov., isolated from soil and emended description of the genera Paraconexibacter (Chun et al., 2020) and Baekduia (An et al., 2020).</title>
        <authorList>
            <person name="Vieira S."/>
            <person name="Huber K.J."/>
            <person name="Geppert A."/>
            <person name="Wolf J."/>
            <person name="Neumann-Schaal M."/>
            <person name="Muesken M."/>
            <person name="Overmann J."/>
        </authorList>
    </citation>
    <scope>NUCLEOTIDE SEQUENCE</scope>
    <source>
        <strain evidence="5">AEG42_29</strain>
    </source>
</reference>
<sequence>MGGSGLVPSPLRLASALRPVATTLALKRAAVVEPQTRSPLNRSLVTADQDSLFEATVAPARPEQVGATAITYRDAASILTRASGFMADYDFTLNPYSGCGFGCSYCYAAFFSRDQERQNTWGQWVEVKANALDRLRRMRTPLQGRSIYMSSVTDPYQPVEKKLGLVRGLLEELVKQQPRLVVQTRSPLVTRDIDLLTKFEHVRVNMTVTTDSDAVRKAFEPSCPGNRFRLQAIAEVQAAGIETSVTMTPLLPVVDPVAFAAALRATGVRRFVVQPFHVDRGRFVAGTREPALALLRDMDWDAAKYRTTVEILRRELPSLDEGREGFAPQ</sequence>
<accession>A0AAU7B1V8</accession>
<dbReference type="InterPro" id="IPR058240">
    <property type="entry name" value="rSAM_sf"/>
</dbReference>
<dbReference type="SFLD" id="SFLDG01084">
    <property type="entry name" value="Uncharacterised_Radical_SAM_Su"/>
    <property type="match status" value="1"/>
</dbReference>
<keyword evidence="2" id="KW-0408">Iron</keyword>
<feature type="domain" description="Elp3/MiaA/NifB-like radical SAM core" evidence="4">
    <location>
        <begin position="89"/>
        <end position="307"/>
    </location>
</feature>
<dbReference type="CDD" id="cd01335">
    <property type="entry name" value="Radical_SAM"/>
    <property type="match status" value="1"/>
</dbReference>
<dbReference type="PANTHER" id="PTHR43432:SF3">
    <property type="entry name" value="SLR0285 PROTEIN"/>
    <property type="match status" value="1"/>
</dbReference>
<keyword evidence="3" id="KW-0411">Iron-sulfur</keyword>
<dbReference type="SUPFAM" id="SSF102114">
    <property type="entry name" value="Radical SAM enzymes"/>
    <property type="match status" value="1"/>
</dbReference>
<evidence type="ECO:0000259" key="4">
    <source>
        <dbReference type="SMART" id="SM00729"/>
    </source>
</evidence>
<dbReference type="KEGG" id="parq:DSM112329_04755"/>
<evidence type="ECO:0000256" key="1">
    <source>
        <dbReference type="ARBA" id="ARBA00022723"/>
    </source>
</evidence>
<dbReference type="GO" id="GO:0051536">
    <property type="term" value="F:iron-sulfur cluster binding"/>
    <property type="evidence" value="ECO:0007669"/>
    <property type="project" value="UniProtKB-KW"/>
</dbReference>
<gene>
    <name evidence="5" type="ORF">DSM112329_04755</name>
</gene>
<dbReference type="Gene3D" id="3.80.30.30">
    <property type="match status" value="1"/>
</dbReference>
<proteinExistence type="predicted"/>
<keyword evidence="1" id="KW-0479">Metal-binding</keyword>
<name>A0AAU7B1V8_9ACTN</name>
<dbReference type="InterPro" id="IPR006638">
    <property type="entry name" value="Elp3/MiaA/NifB-like_rSAM"/>
</dbReference>
<organism evidence="5">
    <name type="scientific">Paraconexibacter sp. AEG42_29</name>
    <dbReference type="NCBI Taxonomy" id="2997339"/>
    <lineage>
        <taxon>Bacteria</taxon>
        <taxon>Bacillati</taxon>
        <taxon>Actinomycetota</taxon>
        <taxon>Thermoleophilia</taxon>
        <taxon>Solirubrobacterales</taxon>
        <taxon>Paraconexibacteraceae</taxon>
        <taxon>Paraconexibacter</taxon>
    </lineage>
</organism>
<dbReference type="SFLD" id="SFLDS00029">
    <property type="entry name" value="Radical_SAM"/>
    <property type="match status" value="1"/>
</dbReference>
<dbReference type="PANTHER" id="PTHR43432">
    <property type="entry name" value="SLR0285 PROTEIN"/>
    <property type="match status" value="1"/>
</dbReference>
<dbReference type="SMART" id="SM00729">
    <property type="entry name" value="Elp3"/>
    <property type="match status" value="1"/>
</dbReference>
<dbReference type="AlphaFoldDB" id="A0AAU7B1V8"/>
<dbReference type="InterPro" id="IPR007197">
    <property type="entry name" value="rSAM"/>
</dbReference>
<protein>
    <recommendedName>
        <fullName evidence="4">Elp3/MiaA/NifB-like radical SAM core domain-containing protein</fullName>
    </recommendedName>
</protein>
<dbReference type="GO" id="GO:0046872">
    <property type="term" value="F:metal ion binding"/>
    <property type="evidence" value="ECO:0007669"/>
    <property type="project" value="UniProtKB-KW"/>
</dbReference>
<evidence type="ECO:0000313" key="5">
    <source>
        <dbReference type="EMBL" id="XAY07863.1"/>
    </source>
</evidence>